<dbReference type="InterPro" id="IPR006501">
    <property type="entry name" value="Pectinesterase_inhib_dom"/>
</dbReference>
<proteinExistence type="predicted"/>
<dbReference type="Proteomes" id="UP000295252">
    <property type="component" value="Chromosome IV"/>
</dbReference>
<dbReference type="FunCoup" id="A0A068UAV1">
    <property type="interactions" value="178"/>
</dbReference>
<dbReference type="OrthoDB" id="1430376at2759"/>
<dbReference type="Gene3D" id="1.20.140.40">
    <property type="entry name" value="Invertase/pectin methylesterase inhibitor family protein"/>
    <property type="match status" value="1"/>
</dbReference>
<dbReference type="PANTHER" id="PTHR31080">
    <property type="entry name" value="PECTINESTERASE INHIBITOR-LIKE"/>
    <property type="match status" value="1"/>
</dbReference>
<gene>
    <name evidence="4" type="ORF">GSCOC_T00020316001</name>
</gene>
<accession>A0A068UAV1</accession>
<evidence type="ECO:0000313" key="5">
    <source>
        <dbReference type="Proteomes" id="UP000295252"/>
    </source>
</evidence>
<evidence type="ECO:0000256" key="1">
    <source>
        <dbReference type="ARBA" id="ARBA00022729"/>
    </source>
</evidence>
<dbReference type="SMART" id="SM00856">
    <property type="entry name" value="PMEI"/>
    <property type="match status" value="1"/>
</dbReference>
<evidence type="ECO:0000313" key="4">
    <source>
        <dbReference type="EMBL" id="CDP05319.1"/>
    </source>
</evidence>
<dbReference type="AlphaFoldDB" id="A0A068UAV1"/>
<dbReference type="EMBL" id="HG739099">
    <property type="protein sequence ID" value="CDP05319.1"/>
    <property type="molecule type" value="Genomic_DNA"/>
</dbReference>
<dbReference type="CDD" id="cd15798">
    <property type="entry name" value="PMEI-like_3"/>
    <property type="match status" value="1"/>
</dbReference>
<dbReference type="Pfam" id="PF04043">
    <property type="entry name" value="PMEI"/>
    <property type="match status" value="1"/>
</dbReference>
<dbReference type="OMA" id="SFVRAWC"/>
<feature type="signal peptide" evidence="2">
    <location>
        <begin position="1"/>
        <end position="28"/>
    </location>
</feature>
<keyword evidence="1 2" id="KW-0732">Signal</keyword>
<reference evidence="5" key="1">
    <citation type="journal article" date="2014" name="Science">
        <title>The coffee genome provides insight into the convergent evolution of caffeine biosynthesis.</title>
        <authorList>
            <person name="Denoeud F."/>
            <person name="Carretero-Paulet L."/>
            <person name="Dereeper A."/>
            <person name="Droc G."/>
            <person name="Guyot R."/>
            <person name="Pietrella M."/>
            <person name="Zheng C."/>
            <person name="Alberti A."/>
            <person name="Anthony F."/>
            <person name="Aprea G."/>
            <person name="Aury J.M."/>
            <person name="Bento P."/>
            <person name="Bernard M."/>
            <person name="Bocs S."/>
            <person name="Campa C."/>
            <person name="Cenci A."/>
            <person name="Combes M.C."/>
            <person name="Crouzillat D."/>
            <person name="Da Silva C."/>
            <person name="Daddiego L."/>
            <person name="De Bellis F."/>
            <person name="Dussert S."/>
            <person name="Garsmeur O."/>
            <person name="Gayraud T."/>
            <person name="Guignon V."/>
            <person name="Jahn K."/>
            <person name="Jamilloux V."/>
            <person name="Joet T."/>
            <person name="Labadie K."/>
            <person name="Lan T."/>
            <person name="Leclercq J."/>
            <person name="Lepelley M."/>
            <person name="Leroy T."/>
            <person name="Li L.T."/>
            <person name="Librado P."/>
            <person name="Lopez L."/>
            <person name="Munoz A."/>
            <person name="Noel B."/>
            <person name="Pallavicini A."/>
            <person name="Perrotta G."/>
            <person name="Poncet V."/>
            <person name="Pot D."/>
            <person name="Priyono X."/>
            <person name="Rigoreau M."/>
            <person name="Rouard M."/>
            <person name="Rozas J."/>
            <person name="Tranchant-Dubreuil C."/>
            <person name="VanBuren R."/>
            <person name="Zhang Q."/>
            <person name="Andrade A.C."/>
            <person name="Argout X."/>
            <person name="Bertrand B."/>
            <person name="de Kochko A."/>
            <person name="Graziosi G."/>
            <person name="Henry R.J."/>
            <person name="Jayarama X."/>
            <person name="Ming R."/>
            <person name="Nagai C."/>
            <person name="Rounsley S."/>
            <person name="Sankoff D."/>
            <person name="Giuliano G."/>
            <person name="Albert V.A."/>
            <person name="Wincker P."/>
            <person name="Lashermes P."/>
        </authorList>
    </citation>
    <scope>NUCLEOTIDE SEQUENCE [LARGE SCALE GENOMIC DNA]</scope>
    <source>
        <strain evidence="5">cv. DH200-94</strain>
    </source>
</reference>
<dbReference type="InterPro" id="IPR035513">
    <property type="entry name" value="Invertase/methylesterase_inhib"/>
</dbReference>
<dbReference type="Gramene" id="CDP05319">
    <property type="protein sequence ID" value="CDP05319"/>
    <property type="gene ID" value="GSCOC_T00020316001"/>
</dbReference>
<organism evidence="4 5">
    <name type="scientific">Coffea canephora</name>
    <name type="common">Robusta coffee</name>
    <dbReference type="NCBI Taxonomy" id="49390"/>
    <lineage>
        <taxon>Eukaryota</taxon>
        <taxon>Viridiplantae</taxon>
        <taxon>Streptophyta</taxon>
        <taxon>Embryophyta</taxon>
        <taxon>Tracheophyta</taxon>
        <taxon>Spermatophyta</taxon>
        <taxon>Magnoliopsida</taxon>
        <taxon>eudicotyledons</taxon>
        <taxon>Gunneridae</taxon>
        <taxon>Pentapetalae</taxon>
        <taxon>asterids</taxon>
        <taxon>lamiids</taxon>
        <taxon>Gentianales</taxon>
        <taxon>Rubiaceae</taxon>
        <taxon>Ixoroideae</taxon>
        <taxon>Gardenieae complex</taxon>
        <taxon>Bertiereae - Coffeeae clade</taxon>
        <taxon>Coffeeae</taxon>
        <taxon>Coffea</taxon>
    </lineage>
</organism>
<dbReference type="InterPro" id="IPR051955">
    <property type="entry name" value="PME_Inhibitor"/>
</dbReference>
<dbReference type="GO" id="GO:0046910">
    <property type="term" value="F:pectinesterase inhibitor activity"/>
    <property type="evidence" value="ECO:0007669"/>
    <property type="project" value="UniProtKB-ARBA"/>
</dbReference>
<feature type="domain" description="Pectinesterase inhibitor" evidence="3">
    <location>
        <begin position="40"/>
        <end position="196"/>
    </location>
</feature>
<dbReference type="PANTHER" id="PTHR31080:SF117">
    <property type="entry name" value="PLANT INVERTASE_PECTIN METHYLESTERASE INHIBITOR SUPERFAMILY PROTEIN"/>
    <property type="match status" value="1"/>
</dbReference>
<keyword evidence="5" id="KW-1185">Reference proteome</keyword>
<protein>
    <recommendedName>
        <fullName evidence="3">Pectinesterase inhibitor domain-containing protein</fullName>
    </recommendedName>
</protein>
<dbReference type="InParanoid" id="A0A068UAV1"/>
<dbReference type="STRING" id="49390.A0A068UAV1"/>
<name>A0A068UAV1_COFCA</name>
<dbReference type="SUPFAM" id="SSF101148">
    <property type="entry name" value="Plant invertase/pectin methylesterase inhibitor"/>
    <property type="match status" value="1"/>
</dbReference>
<evidence type="ECO:0000256" key="2">
    <source>
        <dbReference type="SAM" id="SignalP"/>
    </source>
</evidence>
<evidence type="ECO:0000259" key="3">
    <source>
        <dbReference type="SMART" id="SM00856"/>
    </source>
</evidence>
<dbReference type="NCBIfam" id="TIGR01614">
    <property type="entry name" value="PME_inhib"/>
    <property type="match status" value="1"/>
</dbReference>
<sequence>MEGCCSSNSNHLVGILLIFLSLTRFSTTASAARALSGVTTNTEFIRTSCSTTTYPELCYASLSDQATIIRSDPELLAHAALSVSLDTAKSTSSMMVKLSQSHGMTPREVGAMRDCVEELGDSVDELKKSMGEMPQLRGPNFALTVNDIQTWVSAALTDEDTCMDGFAGKAMNGNTKIAVRNQIVNVAHMTSNALALINSYASLHS</sequence>
<feature type="chain" id="PRO_5001657799" description="Pectinesterase inhibitor domain-containing protein" evidence="2">
    <location>
        <begin position="29"/>
        <end position="205"/>
    </location>
</feature>
<dbReference type="PhylomeDB" id="A0A068UAV1"/>
<dbReference type="FunFam" id="1.20.140.40:FF:000005">
    <property type="entry name" value="Pectin methylesterase inhibitor 1"/>
    <property type="match status" value="1"/>
</dbReference>